<evidence type="ECO:0000256" key="1">
    <source>
        <dbReference type="SAM" id="Phobius"/>
    </source>
</evidence>
<dbReference type="EMBL" id="CAJNOR010009382">
    <property type="protein sequence ID" value="CAF1644072.1"/>
    <property type="molecule type" value="Genomic_DNA"/>
</dbReference>
<comment type="caution">
    <text evidence="2">The sequence shown here is derived from an EMBL/GenBank/DDBJ whole genome shotgun (WGS) entry which is preliminary data.</text>
</comment>
<name>A0A816EA90_ADIRI</name>
<accession>A0A816EA90</accession>
<evidence type="ECO:0000313" key="2">
    <source>
        <dbReference type="EMBL" id="CAF1644072.1"/>
    </source>
</evidence>
<keyword evidence="1" id="KW-1133">Transmembrane helix</keyword>
<evidence type="ECO:0000313" key="3">
    <source>
        <dbReference type="Proteomes" id="UP000663828"/>
    </source>
</evidence>
<organism evidence="2 3">
    <name type="scientific">Adineta ricciae</name>
    <name type="common">Rotifer</name>
    <dbReference type="NCBI Taxonomy" id="249248"/>
    <lineage>
        <taxon>Eukaryota</taxon>
        <taxon>Metazoa</taxon>
        <taxon>Spiralia</taxon>
        <taxon>Gnathifera</taxon>
        <taxon>Rotifera</taxon>
        <taxon>Eurotatoria</taxon>
        <taxon>Bdelloidea</taxon>
        <taxon>Adinetida</taxon>
        <taxon>Adinetidae</taxon>
        <taxon>Adineta</taxon>
    </lineage>
</organism>
<proteinExistence type="predicted"/>
<keyword evidence="1" id="KW-0472">Membrane</keyword>
<feature type="transmembrane region" description="Helical" evidence="1">
    <location>
        <begin position="396"/>
        <end position="420"/>
    </location>
</feature>
<reference evidence="2" key="1">
    <citation type="submission" date="2021-02" db="EMBL/GenBank/DDBJ databases">
        <authorList>
            <person name="Nowell W R."/>
        </authorList>
    </citation>
    <scope>NUCLEOTIDE SEQUENCE</scope>
</reference>
<gene>
    <name evidence="2" type="ORF">XAT740_LOCUS53828</name>
</gene>
<feature type="transmembrane region" description="Helical" evidence="1">
    <location>
        <begin position="481"/>
        <end position="500"/>
    </location>
</feature>
<keyword evidence="1" id="KW-0812">Transmembrane</keyword>
<dbReference type="AlphaFoldDB" id="A0A816EA90"/>
<feature type="transmembrane region" description="Helical" evidence="1">
    <location>
        <begin position="123"/>
        <end position="149"/>
    </location>
</feature>
<sequence>NCSCYTTKLCTQKTYIDGKQLFHISGILSGCSIVEALLQSNLACLYNQSCINYVQYALNSSLTMNVTALDPNTSSQYTPTTTLFSIVSQLMIEKLTNITSHMNYYNQCYPKTCTYTYVGKTSWFALITIIVGVVKSISIVLKFAVYHIVNFIRSFRRPKPPEQHRVTQPLATWCRLANSSLTTDRATFSATQFTTNKVLHVDFFNEQVRSLVNLFTMSTMNTFSQTLAVVNQIMHINGLYSILSTESSFTIRHRNESLRLFQGIHRYGGRHCSCQFTTACTVSLLELTGSLFDIPGLRTGCYISEAALQSTLHCYYNQTCLTDVHKSLGPTTEFNSTILRSELDIKFNATSLISTIVSHMMIDNWTYTASHESFYNQCKPSSCVYSYETKNSLFDVVIGFIALIGGLMMILKFIIPLIVIKLRKRVSNHEQTINEVSALSRLERIHRLWNDIKHWMQTFTMFYSTSQLNVSRTHEVRNNIIATRVCIVLLALSLCGFFFYTSQISILKVVHTKEPSYEKYLELDRRFHQTLSCPCTHISNRYDKFMQLKVAKYHEVCQSIYVTFDWLWLLVQSVPENVSITPDDFRVSGVNWFQALGFFCNLSRTTITEELIRFNSRTFVTSHVLTLDLFKQQSQNLIDSFMFSMTNSVSRAMQIIRDIIQSNALTSSRSTNVLINLNITDDHGIFLEFSFKKIMNHLSQKSCSCKRTPLCVEVLNVYSINSTGIQLPPKLFTVPGVLSGCLIVEALLQSNLVCFYNQSCIN</sequence>
<feature type="non-terminal residue" evidence="2">
    <location>
        <position position="1"/>
    </location>
</feature>
<protein>
    <submittedName>
        <fullName evidence="2">Uncharacterized protein</fullName>
    </submittedName>
</protein>
<keyword evidence="3" id="KW-1185">Reference proteome</keyword>
<dbReference type="Proteomes" id="UP000663828">
    <property type="component" value="Unassembled WGS sequence"/>
</dbReference>